<dbReference type="Proteomes" id="UP000070188">
    <property type="component" value="Unassembled WGS sequence"/>
</dbReference>
<name>A0A132ML75_9ACTN</name>
<dbReference type="AlphaFoldDB" id="A0A132ML75"/>
<dbReference type="RefSeq" id="WP_197651688.1">
    <property type="nucleotide sequence ID" value="NZ_LAXD01000001.1"/>
</dbReference>
<organism evidence="1 2">
    <name type="scientific">Carbonactinospora thermoautotrophica</name>
    <dbReference type="NCBI Taxonomy" id="1469144"/>
    <lineage>
        <taxon>Bacteria</taxon>
        <taxon>Bacillati</taxon>
        <taxon>Actinomycetota</taxon>
        <taxon>Actinomycetes</taxon>
        <taxon>Kitasatosporales</taxon>
        <taxon>Carbonactinosporaceae</taxon>
        <taxon>Carbonactinospora</taxon>
    </lineage>
</organism>
<sequence length="374" mass="40499">MTRYAYDPARGALVATWGAGIGEVAETVARLPAAVTGEQALRLSHALSRLSQAAWRTYTHPASAAGSLEPHTEEWQREQERAAFTAVLPAIRHPNLPEDGLLVRSCIAVEEYAHRVGRVLHQIGDGTLTQQVAADVAAELAAIERAERGDLSGRARQAVHLTRADASPVQVAAADTLLCENPLGDERLFTEVDATAAAVAAAHWLHAAAHVVAEYAEADPTQVVIEADHIEALAVATPTLVLEYLEAGETPREVVTGLVADAMLAAEGRIPDLAGLLAQVAEAEQYAQEYGARAGEVRHALMPERITPLDPARPAHDLLEDLLDGLRGCWLLYREQADLDDDPDEDEETRDTRLDEEFFDAVRAEAQARRDRLI</sequence>
<comment type="caution">
    <text evidence="1">The sequence shown here is derived from an EMBL/GenBank/DDBJ whole genome shotgun (WGS) entry which is preliminary data.</text>
</comment>
<evidence type="ECO:0000313" key="1">
    <source>
        <dbReference type="EMBL" id="KWW98614.1"/>
    </source>
</evidence>
<dbReference type="PATRIC" id="fig|1469144.10.peg.318"/>
<proteinExistence type="predicted"/>
<protein>
    <submittedName>
        <fullName evidence="1">Uncharacterized protein</fullName>
    </submittedName>
</protein>
<keyword evidence="2" id="KW-1185">Reference proteome</keyword>
<accession>A0A132ML75</accession>
<evidence type="ECO:0000313" key="2">
    <source>
        <dbReference type="Proteomes" id="UP000070188"/>
    </source>
</evidence>
<dbReference type="EMBL" id="LAXD01000001">
    <property type="protein sequence ID" value="KWW98614.1"/>
    <property type="molecule type" value="Genomic_DNA"/>
</dbReference>
<reference evidence="2" key="1">
    <citation type="submission" date="2015-04" db="EMBL/GenBank/DDBJ databases">
        <title>Physiological reanalysis, assessment of diazotrophy, and genome sequences of multiple isolates of Streptomyces thermoautotrophicus.</title>
        <authorList>
            <person name="MacKellar D.C."/>
            <person name="Lieber L."/>
            <person name="Norman J."/>
            <person name="Bolger A."/>
            <person name="Tobin C."/>
            <person name="Murray J.W."/>
            <person name="Chang R."/>
            <person name="Ford T."/>
            <person name="Nguyen P.Q."/>
            <person name="Woodward J."/>
            <person name="Permingeat H."/>
            <person name="Joshi N.S."/>
            <person name="Silver P.A."/>
            <person name="Usadel B."/>
            <person name="Rutherford A.W."/>
            <person name="Friesen M."/>
            <person name="Prell J."/>
        </authorList>
    </citation>
    <scope>NUCLEOTIDE SEQUENCE [LARGE SCALE GENOMIC DNA]</scope>
    <source>
        <strain evidence="2">H1</strain>
    </source>
</reference>
<gene>
    <name evidence="1" type="ORF">LI90_241</name>
</gene>